<dbReference type="InterPro" id="IPR021109">
    <property type="entry name" value="Peptidase_aspartic_dom_sf"/>
</dbReference>
<organism evidence="1 2">
    <name type="scientific">Smittium culicis</name>
    <dbReference type="NCBI Taxonomy" id="133412"/>
    <lineage>
        <taxon>Eukaryota</taxon>
        <taxon>Fungi</taxon>
        <taxon>Fungi incertae sedis</taxon>
        <taxon>Zoopagomycota</taxon>
        <taxon>Kickxellomycotina</taxon>
        <taxon>Harpellomycetes</taxon>
        <taxon>Harpellales</taxon>
        <taxon>Legeriomycetaceae</taxon>
        <taxon>Smittium</taxon>
    </lineage>
</organism>
<reference evidence="2" key="1">
    <citation type="submission" date="2017-01" db="EMBL/GenBank/DDBJ databases">
        <authorList>
            <person name="Wang Y."/>
            <person name="White M."/>
            <person name="Kvist S."/>
            <person name="Moncalvo J.-M."/>
        </authorList>
    </citation>
    <scope>NUCLEOTIDE SEQUENCE [LARGE SCALE GENOMIC DNA]</scope>
    <source>
        <strain evidence="2">ID-206-W2</strain>
    </source>
</reference>
<protein>
    <submittedName>
        <fullName evidence="1">Uncharacterized protein</fullName>
    </submittedName>
</protein>
<comment type="caution">
    <text evidence="1">The sequence shown here is derived from an EMBL/GenBank/DDBJ whole genome shotgun (WGS) entry which is preliminary data.</text>
</comment>
<dbReference type="CDD" id="cd00303">
    <property type="entry name" value="retropepsin_like"/>
    <property type="match status" value="1"/>
</dbReference>
<dbReference type="AlphaFoldDB" id="A0A1R1YQH6"/>
<dbReference type="OrthoDB" id="5599163at2759"/>
<accession>A0A1R1YQH6</accession>
<sequence length="298" mass="33960">MYSQINTIKSSNVVKIKWKLSGFPVLFTFDKGTMLNLESKSVVDNINKNEKILNYIPANYHLKGIYGEYVTTSGEISDCKIEINESITKAHLIITESDSFEVLLGMPWIRSVCLSSTIFGDGVVKFIINSNVDNKTHSFEVNIDELSQNNQQSLGINALTLLNNFGIVPEKGLSIEQQKNQCLTLYKSTKKIVKLVNIQLPTESTKYPGIFSIIDNNNKKEISLEEMKSLNINKNYLRKEEQFYMKTELVKIKNVFAATDEQMGCLGPKIEPPVKMNTIEHRPWNYRPIPIPKVMKEK</sequence>
<evidence type="ECO:0000313" key="2">
    <source>
        <dbReference type="Proteomes" id="UP000187429"/>
    </source>
</evidence>
<keyword evidence="2" id="KW-1185">Reference proteome</keyword>
<gene>
    <name evidence="1" type="ORF">AYI69_g1362</name>
</gene>
<proteinExistence type="predicted"/>
<dbReference type="Gene3D" id="2.40.70.10">
    <property type="entry name" value="Acid Proteases"/>
    <property type="match status" value="1"/>
</dbReference>
<evidence type="ECO:0000313" key="1">
    <source>
        <dbReference type="EMBL" id="OMJ29142.1"/>
    </source>
</evidence>
<feature type="non-terminal residue" evidence="1">
    <location>
        <position position="298"/>
    </location>
</feature>
<name>A0A1R1YQH6_9FUNG</name>
<dbReference type="Pfam" id="PF08284">
    <property type="entry name" value="RVP_2"/>
    <property type="match status" value="1"/>
</dbReference>
<dbReference type="EMBL" id="LSSM01000365">
    <property type="protein sequence ID" value="OMJ29142.1"/>
    <property type="molecule type" value="Genomic_DNA"/>
</dbReference>
<dbReference type="Proteomes" id="UP000187429">
    <property type="component" value="Unassembled WGS sequence"/>
</dbReference>